<gene>
    <name evidence="3" type="ORF">SAMN05421780_10655</name>
</gene>
<sequence>MKRLLILFVSLFCLNYSYAQLTLKWVGTNTTTKSGNWNDRFSWRRFSGGVLGTDYQISGTDTIPLQSPRTVDNVYFLDANIAAATNTVITLDQNSVCRDMYWDDTLSLTKTPKLTGVATYTLNVYGGMSLRPNIIWDVNGILTFAAASAGTYNIKFTGQILKNEINFNGGASAEWVFQDSLRTSISSNTLGRIRLSKGILNTNGQKVTAYMFYSNNSETSRKLKLGSSLVVLYGTANFAPAATSSAETNSQPWFSNFTVVTQLEAGTSEIRMMSVTGGFTNVGVASFNFVNFVNTAGTANVNARFSTSAGTVVKKLAIAPNSAGAEISSIIAYRINKLIIYGNRNYMIAGNIFIDTIQVIASCGYAYVSSTSANTQRTITTGTSNVTIDKIALRDIKFARTNATNIYNITNYVDLGGNNWPTGANMNVTTVTPRTMYWVGGNGDWESRAHWSYTSGGASIGADCIPSMADNVIFDANSSSPLGVAFTALLNTPTSGDSYQCNSLTWSGANAAAKMQIDNNLHIFGNCVLQNANTISAYSSSTTRDVFFYGLNSSITTNGATFSRTITFMPKSNYRLNDNFRVYNQFGLAGADSLKTSGITIYAQNLFTTASNVRWKMNNTTINLSSTGPYSQYAVPNYIQTGTNVMNLTATSGTITMYTSDRMTVVTPPLVQQGANTTLAVENRAGGFRVLGNLTLNGHASLQGGTGLSVFVDSVRVLGNLIMASGKNYLLPSGMMTTASTTPRWLRVGGIFTAKSTCDASPINISAVNGNQIDVTAGATDVAYTILSGLKGQTTGSYVAVNSINSGGNDNWVFSTSAPKTYYWRKKKGSIATYVGNWSDRGFWADSRSKLQGDSLCIPSAFDNVVFDSLSWSGASKNVTIDATAACANFIVNPSSSNNIIGNQNLIISGSLLLPSSGAFTINGYSGQMTFTANNSQVIDPGNKAISCVMALDGDGGTWTLANNLSGSGTTFRVNKGSFNSNNKTMTLSSFASTSGFTRSIALGQSLVTLSSSLDFGSTTTTSLTFSQSSSKGKIIFNSATGGSFRGGYKIFNIIEFSSPTTTTASLGYYTADSVLLRGNNAIYGNNTYNYLELFPGKTYDLQATSTQAISSPNGKLIATGLAGSFITLESTANGSKARITKTSGPNLCFDYIRVQDVTAAGVSFVTGGNSDNVSNSANGQWFFNRTTYLAPTVSAGPDQSICVGAFAPLNFDALGSGPYMISVSGSDGTFYIVDLPDGEGPKTYMVNPSTTTTYTITSVKSYNCETLVNGSTGADATQTLFVRPAAPLATNSLTGSCYFENNDAMATIGSDISYLPIMGLNDYSGAGDVDALGNTSATVYIAPTVQSFYTYKILQRYFKVSPTVNGPAKVRVYFTQTELNSLASAMGQSVTVADINLTRIPDANVSVDGVGTPNISSVSGASFHTQIASGVIPAGITTTSNVYYADFLVPGFSYLFLHAGSSVLPVSLNNFKAKLQSDKTVNVTWQTYSERNSDYFVIERSSDRKHFEDIGQVKAAYFSDQKLNYNFVDFAPLEGTSYYRLRMMDVDGTHTYSPIEVVKQTLTKAQITAQLYPNPTQTGRFAVHYVGESAIVKVQIQNAQGKEIVVTDATYSQDIELNVAGHAKGVYFVVLHFEDGHTQMQKILYQ</sequence>
<dbReference type="RefSeq" id="WP_091512263.1">
    <property type="nucleotide sequence ID" value="NZ_FOLE01000006.1"/>
</dbReference>
<feature type="domain" description="Secretion system C-terminal sorting" evidence="2">
    <location>
        <begin position="1572"/>
        <end position="1644"/>
    </location>
</feature>
<evidence type="ECO:0000313" key="4">
    <source>
        <dbReference type="Proteomes" id="UP000199514"/>
    </source>
</evidence>
<dbReference type="OrthoDB" id="901365at2"/>
<dbReference type="Proteomes" id="UP000199514">
    <property type="component" value="Unassembled WGS sequence"/>
</dbReference>
<dbReference type="Pfam" id="PF18962">
    <property type="entry name" value="Por_Secre_tail"/>
    <property type="match status" value="1"/>
</dbReference>
<reference evidence="3 4" key="1">
    <citation type="submission" date="2016-10" db="EMBL/GenBank/DDBJ databases">
        <authorList>
            <person name="de Groot N.N."/>
        </authorList>
    </citation>
    <scope>NUCLEOTIDE SEQUENCE [LARGE SCALE GENOMIC DNA]</scope>
    <source>
        <strain evidence="3 4">DSM 6793</strain>
    </source>
</reference>
<feature type="signal peptide" evidence="1">
    <location>
        <begin position="1"/>
        <end position="19"/>
    </location>
</feature>
<keyword evidence="1" id="KW-0732">Signal</keyword>
<dbReference type="InterPro" id="IPR026444">
    <property type="entry name" value="Secre_tail"/>
</dbReference>
<keyword evidence="4" id="KW-1185">Reference proteome</keyword>
<proteinExistence type="predicted"/>
<protein>
    <recommendedName>
        <fullName evidence="2">Secretion system C-terminal sorting domain-containing protein</fullName>
    </recommendedName>
</protein>
<evidence type="ECO:0000313" key="3">
    <source>
        <dbReference type="EMBL" id="SFC49692.1"/>
    </source>
</evidence>
<evidence type="ECO:0000259" key="2">
    <source>
        <dbReference type="Pfam" id="PF18962"/>
    </source>
</evidence>
<name>A0A1I1JNZ9_9BACT</name>
<feature type="chain" id="PRO_5011767096" description="Secretion system C-terminal sorting domain-containing protein" evidence="1">
    <location>
        <begin position="20"/>
        <end position="1647"/>
    </location>
</feature>
<dbReference type="EMBL" id="FOLE01000006">
    <property type="protein sequence ID" value="SFC49692.1"/>
    <property type="molecule type" value="Genomic_DNA"/>
</dbReference>
<evidence type="ECO:0000256" key="1">
    <source>
        <dbReference type="SAM" id="SignalP"/>
    </source>
</evidence>
<dbReference type="Gene3D" id="2.60.40.10">
    <property type="entry name" value="Immunoglobulins"/>
    <property type="match status" value="1"/>
</dbReference>
<dbReference type="NCBIfam" id="TIGR04183">
    <property type="entry name" value="Por_Secre_tail"/>
    <property type="match status" value="1"/>
</dbReference>
<organism evidence="3 4">
    <name type="scientific">Flexibacter flexilis DSM 6793</name>
    <dbReference type="NCBI Taxonomy" id="927664"/>
    <lineage>
        <taxon>Bacteria</taxon>
        <taxon>Pseudomonadati</taxon>
        <taxon>Bacteroidota</taxon>
        <taxon>Cytophagia</taxon>
        <taxon>Cytophagales</taxon>
        <taxon>Flexibacteraceae</taxon>
        <taxon>Flexibacter</taxon>
    </lineage>
</organism>
<accession>A0A1I1JNZ9</accession>
<dbReference type="STRING" id="927664.SAMN05421780_10655"/>
<dbReference type="InterPro" id="IPR013783">
    <property type="entry name" value="Ig-like_fold"/>
</dbReference>